<dbReference type="InterPro" id="IPR015421">
    <property type="entry name" value="PyrdxlP-dep_Trfase_major"/>
</dbReference>
<dbReference type="Proteomes" id="UP000093044">
    <property type="component" value="Chromosome"/>
</dbReference>
<dbReference type="AlphaFoldDB" id="A0A1B2I9Q2"/>
<proteinExistence type="predicted"/>
<dbReference type="InterPro" id="IPR015422">
    <property type="entry name" value="PyrdxlP-dep_Trfase_small"/>
</dbReference>
<dbReference type="STRING" id="1197717.BED41_12450"/>
<accession>A0A1B2I9Q2</accession>
<dbReference type="PANTHER" id="PTHR43799">
    <property type="entry name" value="AMINOTRANSFERASE, PUTATIVE-RELATED"/>
    <property type="match status" value="1"/>
</dbReference>
<gene>
    <name evidence="1" type="ORF">BED41_12450</name>
</gene>
<dbReference type="EMBL" id="CP016757">
    <property type="protein sequence ID" value="ANZ46686.1"/>
    <property type="molecule type" value="Genomic_DNA"/>
</dbReference>
<keyword evidence="1" id="KW-0032">Aminotransferase</keyword>
<organism evidence="1 2">
    <name type="scientific">Cloacibacillus porcorum</name>
    <dbReference type="NCBI Taxonomy" id="1197717"/>
    <lineage>
        <taxon>Bacteria</taxon>
        <taxon>Thermotogati</taxon>
        <taxon>Synergistota</taxon>
        <taxon>Synergistia</taxon>
        <taxon>Synergistales</taxon>
        <taxon>Synergistaceae</taxon>
        <taxon>Cloacibacillus</taxon>
    </lineage>
</organism>
<evidence type="ECO:0000313" key="1">
    <source>
        <dbReference type="EMBL" id="ANZ46686.1"/>
    </source>
</evidence>
<dbReference type="PANTHER" id="PTHR43799:SF1">
    <property type="entry name" value="ASPARTATE AMINOTRANSFERASE"/>
    <property type="match status" value="1"/>
</dbReference>
<keyword evidence="2" id="KW-1185">Reference proteome</keyword>
<dbReference type="SUPFAM" id="SSF53383">
    <property type="entry name" value="PLP-dependent transferases"/>
    <property type="match status" value="1"/>
</dbReference>
<dbReference type="Gene3D" id="3.90.1150.10">
    <property type="entry name" value="Aspartate Aminotransferase, domain 1"/>
    <property type="match status" value="1"/>
</dbReference>
<sequence length="416" mass="46650">MMSENALNLNEIRKKYEELKGLGLKLDMSRGKPDTAQLDLSIPMLHTLDDNNFICENGMDVRNYGEFKGIPEVRRLFAEIFGVSAEQVLAGGSSSINMISDALKRCFINGPMEGFTPWSKLEKIKFICPVPGYDWHFHICDTYGIEMLPVVTREDGPDMDEVERLAKDPDVRGMICVPMYSNPTGFTYSDETVERLAAMETAAPDFRLIWDNAYCMHHLYDGDRDELANIYEACLRHGTEDRVLMFTSTSKITFAGGGVCAMAASPANIAFAADLIRYQLVCYDKVNQLCHTRFLPDKKAVEAHMRKHADIVRPKFELVLQTLERELGGLELVRWGRPKGGYFICFEAPEGCAKKIVRLCEEAGVKLTPAGATYPHGLDPKDSIIRIAPTYPPTDELRQALEVFTTAVKLAAAERI</sequence>
<dbReference type="InterPro" id="IPR024551">
    <property type="entry name" value="AspAT_Ic"/>
</dbReference>
<reference evidence="1" key="1">
    <citation type="submission" date="2016-08" db="EMBL/GenBank/DDBJ databases">
        <title>Complete genome of Cloacibacillus porcorum.</title>
        <authorList>
            <person name="Looft T."/>
            <person name="Bayles D.O."/>
            <person name="Alt D.P."/>
        </authorList>
    </citation>
    <scope>NUCLEOTIDE SEQUENCE [LARGE SCALE GENOMIC DNA]</scope>
    <source>
        <strain evidence="1">CL-84</strain>
    </source>
</reference>
<protein>
    <submittedName>
        <fullName evidence="1">Aminotransferase</fullName>
    </submittedName>
</protein>
<dbReference type="InterPro" id="IPR015424">
    <property type="entry name" value="PyrdxlP-dep_Trfase"/>
</dbReference>
<dbReference type="CDD" id="cd00609">
    <property type="entry name" value="AAT_like"/>
    <property type="match status" value="1"/>
</dbReference>
<name>A0A1B2I9Q2_9BACT</name>
<dbReference type="Gene3D" id="3.40.640.10">
    <property type="entry name" value="Type I PLP-dependent aspartate aminotransferase-like (Major domain)"/>
    <property type="match status" value="1"/>
</dbReference>
<dbReference type="KEGG" id="cpor:BED41_12450"/>
<evidence type="ECO:0000313" key="2">
    <source>
        <dbReference type="Proteomes" id="UP000093044"/>
    </source>
</evidence>
<dbReference type="GO" id="GO:0004069">
    <property type="term" value="F:L-aspartate:2-oxoglutarate aminotransferase activity"/>
    <property type="evidence" value="ECO:0007669"/>
    <property type="project" value="InterPro"/>
</dbReference>
<keyword evidence="1" id="KW-0808">Transferase</keyword>
<dbReference type="Pfam" id="PF12897">
    <property type="entry name" value="Asp_aminotransf"/>
    <property type="match status" value="1"/>
</dbReference>